<accession>A0ABX1F205</accession>
<dbReference type="SUPFAM" id="SSF46785">
    <property type="entry name" value="Winged helix' DNA-binding domain"/>
    <property type="match status" value="1"/>
</dbReference>
<evidence type="ECO:0000313" key="6">
    <source>
        <dbReference type="EMBL" id="NKE46386.1"/>
    </source>
</evidence>
<evidence type="ECO:0000256" key="3">
    <source>
        <dbReference type="ARBA" id="ARBA00023163"/>
    </source>
</evidence>
<evidence type="ECO:0000256" key="4">
    <source>
        <dbReference type="SAM" id="MobiDB-lite"/>
    </source>
</evidence>
<comment type="caution">
    <text evidence="6">The sequence shown here is derived from an EMBL/GenBank/DDBJ whole genome shotgun (WGS) entry which is preliminary data.</text>
</comment>
<dbReference type="InterPro" id="IPR000524">
    <property type="entry name" value="Tscrpt_reg_HTH_GntR"/>
</dbReference>
<dbReference type="Pfam" id="PF07729">
    <property type="entry name" value="FCD"/>
    <property type="match status" value="1"/>
</dbReference>
<dbReference type="PROSITE" id="PS50949">
    <property type="entry name" value="HTH_GNTR"/>
    <property type="match status" value="1"/>
</dbReference>
<dbReference type="InterPro" id="IPR008920">
    <property type="entry name" value="TF_FadR/GntR_C"/>
</dbReference>
<dbReference type="PANTHER" id="PTHR43537">
    <property type="entry name" value="TRANSCRIPTIONAL REGULATOR, GNTR FAMILY"/>
    <property type="match status" value="1"/>
</dbReference>
<dbReference type="Gene3D" id="1.20.120.530">
    <property type="entry name" value="GntR ligand-binding domain-like"/>
    <property type="match status" value="1"/>
</dbReference>
<dbReference type="RefSeq" id="WP_168050933.1">
    <property type="nucleotide sequence ID" value="NZ_JAATJR010000005.1"/>
</dbReference>
<evidence type="ECO:0000259" key="5">
    <source>
        <dbReference type="PROSITE" id="PS50949"/>
    </source>
</evidence>
<sequence>MTRPESPLSPPSGPLQPGSAWAAPTLTEEAYARLEEMIVTLELAPGSVVSEAILGRLLGIGTTPVREALQRLAREHLVQVLPRRGVVVTGVDLHHQLHVLETRRELDRMIARAAARRARPAERAALATLAREMAAAAEAGDLRAFLRQDGQLNQALAQAARNPVAAAAVASLHAVARRFWFHHHRAEDELAETAGLHAAVAIAVAEGQEQAAAEASDRLIGHMIRFARRSAPALDPDEGTIA</sequence>
<evidence type="ECO:0000256" key="1">
    <source>
        <dbReference type="ARBA" id="ARBA00023015"/>
    </source>
</evidence>
<keyword evidence="2" id="KW-0238">DNA-binding</keyword>
<evidence type="ECO:0000256" key="2">
    <source>
        <dbReference type="ARBA" id="ARBA00023125"/>
    </source>
</evidence>
<organism evidence="6 7">
    <name type="scientific">Falsiroseomonas frigidaquae</name>
    <dbReference type="NCBI Taxonomy" id="487318"/>
    <lineage>
        <taxon>Bacteria</taxon>
        <taxon>Pseudomonadati</taxon>
        <taxon>Pseudomonadota</taxon>
        <taxon>Alphaproteobacteria</taxon>
        <taxon>Acetobacterales</taxon>
        <taxon>Roseomonadaceae</taxon>
        <taxon>Falsiroseomonas</taxon>
    </lineage>
</organism>
<dbReference type="InterPro" id="IPR036388">
    <property type="entry name" value="WH-like_DNA-bd_sf"/>
</dbReference>
<dbReference type="CDD" id="cd07377">
    <property type="entry name" value="WHTH_GntR"/>
    <property type="match status" value="1"/>
</dbReference>
<evidence type="ECO:0000313" key="7">
    <source>
        <dbReference type="Proteomes" id="UP000765160"/>
    </source>
</evidence>
<proteinExistence type="predicted"/>
<reference evidence="6 7" key="1">
    <citation type="submission" date="2020-03" db="EMBL/GenBank/DDBJ databases">
        <title>Roseomonas selenitidurans sp. nov. isolated from soil.</title>
        <authorList>
            <person name="Liu H."/>
        </authorList>
    </citation>
    <scope>NUCLEOTIDE SEQUENCE [LARGE SCALE GENOMIC DNA]</scope>
    <source>
        <strain evidence="6 7">JCM 15073</strain>
    </source>
</reference>
<dbReference type="SMART" id="SM00345">
    <property type="entry name" value="HTH_GNTR"/>
    <property type="match status" value="1"/>
</dbReference>
<dbReference type="Gene3D" id="1.10.10.10">
    <property type="entry name" value="Winged helix-like DNA-binding domain superfamily/Winged helix DNA-binding domain"/>
    <property type="match status" value="1"/>
</dbReference>
<feature type="region of interest" description="Disordered" evidence="4">
    <location>
        <begin position="1"/>
        <end position="20"/>
    </location>
</feature>
<protein>
    <submittedName>
        <fullName evidence="6">GntR family transcriptional regulator</fullName>
    </submittedName>
</protein>
<dbReference type="Proteomes" id="UP000765160">
    <property type="component" value="Unassembled WGS sequence"/>
</dbReference>
<dbReference type="InterPro" id="IPR011711">
    <property type="entry name" value="GntR_C"/>
</dbReference>
<dbReference type="Pfam" id="PF00392">
    <property type="entry name" value="GntR"/>
    <property type="match status" value="1"/>
</dbReference>
<keyword evidence="7" id="KW-1185">Reference proteome</keyword>
<feature type="domain" description="HTH gntR-type" evidence="5">
    <location>
        <begin position="24"/>
        <end position="91"/>
    </location>
</feature>
<keyword evidence="3" id="KW-0804">Transcription</keyword>
<dbReference type="InterPro" id="IPR036390">
    <property type="entry name" value="WH_DNA-bd_sf"/>
</dbReference>
<dbReference type="PANTHER" id="PTHR43537:SF45">
    <property type="entry name" value="GNTR FAMILY REGULATORY PROTEIN"/>
    <property type="match status" value="1"/>
</dbReference>
<dbReference type="SMART" id="SM00895">
    <property type="entry name" value="FCD"/>
    <property type="match status" value="1"/>
</dbReference>
<dbReference type="EMBL" id="JAAVTX010000005">
    <property type="protein sequence ID" value="NKE46386.1"/>
    <property type="molecule type" value="Genomic_DNA"/>
</dbReference>
<dbReference type="SUPFAM" id="SSF48008">
    <property type="entry name" value="GntR ligand-binding domain-like"/>
    <property type="match status" value="1"/>
</dbReference>
<name>A0ABX1F205_9PROT</name>
<keyword evidence="1" id="KW-0805">Transcription regulation</keyword>
<gene>
    <name evidence="6" type="ORF">HB662_16510</name>
</gene>